<dbReference type="PRINTS" id="PR00131">
    <property type="entry name" value="GLHYDRLASE1"/>
</dbReference>
<dbReference type="SUPFAM" id="SSF51445">
    <property type="entry name" value="(Trans)glycosidases"/>
    <property type="match status" value="1"/>
</dbReference>
<dbReference type="GO" id="GO:0005975">
    <property type="term" value="P:carbohydrate metabolic process"/>
    <property type="evidence" value="ECO:0007669"/>
    <property type="project" value="InterPro"/>
</dbReference>
<evidence type="ECO:0000256" key="2">
    <source>
        <dbReference type="ARBA" id="ARBA00022801"/>
    </source>
</evidence>
<evidence type="ECO:0000256" key="5">
    <source>
        <dbReference type="SAM" id="SignalP"/>
    </source>
</evidence>
<organism evidence="6 7">
    <name type="scientific">Monoraphidium neglectum</name>
    <dbReference type="NCBI Taxonomy" id="145388"/>
    <lineage>
        <taxon>Eukaryota</taxon>
        <taxon>Viridiplantae</taxon>
        <taxon>Chlorophyta</taxon>
        <taxon>core chlorophytes</taxon>
        <taxon>Chlorophyceae</taxon>
        <taxon>CS clade</taxon>
        <taxon>Sphaeropleales</taxon>
        <taxon>Selenastraceae</taxon>
        <taxon>Monoraphidium</taxon>
    </lineage>
</organism>
<accession>A0A0D2MVY0</accession>
<dbReference type="PANTHER" id="PTHR10353">
    <property type="entry name" value="GLYCOSYL HYDROLASE"/>
    <property type="match status" value="1"/>
</dbReference>
<dbReference type="FunFam" id="3.20.20.80:FF:000041">
    <property type="entry name" value="Beta-glucosidase 7"/>
    <property type="match status" value="1"/>
</dbReference>
<name>A0A0D2MVY0_9CHLO</name>
<feature type="signal peptide" evidence="5">
    <location>
        <begin position="1"/>
        <end position="25"/>
    </location>
</feature>
<feature type="chain" id="PRO_5002259146" description="Beta-glucosidase" evidence="5">
    <location>
        <begin position="26"/>
        <end position="480"/>
    </location>
</feature>
<evidence type="ECO:0000313" key="6">
    <source>
        <dbReference type="EMBL" id="KIZ06650.1"/>
    </source>
</evidence>
<dbReference type="AlphaFoldDB" id="A0A0D2MVY0"/>
<evidence type="ECO:0008006" key="8">
    <source>
        <dbReference type="Google" id="ProtNLM"/>
    </source>
</evidence>
<dbReference type="InterPro" id="IPR017853">
    <property type="entry name" value="GH"/>
</dbReference>
<dbReference type="RefSeq" id="XP_013905669.1">
    <property type="nucleotide sequence ID" value="XM_014050215.1"/>
</dbReference>
<dbReference type="OrthoDB" id="65569at2759"/>
<evidence type="ECO:0000256" key="4">
    <source>
        <dbReference type="RuleBase" id="RU003690"/>
    </source>
</evidence>
<comment type="similarity">
    <text evidence="1 4">Belongs to the glycosyl hydrolase 1 family.</text>
</comment>
<evidence type="ECO:0000256" key="1">
    <source>
        <dbReference type="ARBA" id="ARBA00010838"/>
    </source>
</evidence>
<protein>
    <recommendedName>
        <fullName evidence="8">Beta-glucosidase</fullName>
    </recommendedName>
</protein>
<keyword evidence="7" id="KW-1185">Reference proteome</keyword>
<evidence type="ECO:0000313" key="7">
    <source>
        <dbReference type="Proteomes" id="UP000054498"/>
    </source>
</evidence>
<proteinExistence type="inferred from homology"/>
<dbReference type="Gene3D" id="3.20.20.80">
    <property type="entry name" value="Glycosidases"/>
    <property type="match status" value="1"/>
</dbReference>
<dbReference type="KEGG" id="mng:MNEG_1302"/>
<evidence type="ECO:0000256" key="3">
    <source>
        <dbReference type="ARBA" id="ARBA00023295"/>
    </source>
</evidence>
<keyword evidence="3" id="KW-0326">Glycosidase</keyword>
<keyword evidence="5" id="KW-0732">Signal</keyword>
<sequence>MATTLLSAIWTVNLALNNPLCPVHADNIAFGVAGAAYQTEGSPHADGRSPSIWDVYVEKNPKKIRDGSTGAVTCDHYHRFKEDFALMKKLGVKNYRFSISWGRIVPSGRKGGAVNPKGVAFYNAVIDSMIENGISPAATLYHWDIPQTNQDEYKGFLGREVIDDFAYFADVAFKHFGDRVKKWITFNEPWVVCNIQWGNGDFAPGVNEGEKGKWLCGHNLLLSHAAAVKVYRGKFKAQKGKIGMALWSEWSEPYTDAPEDKRAAQNKMDIDFGWFADTIHFGDYPPLVKKLKAAYLPEFTEAEKQLLKRSYDYVGMTLYTAKYAHYNGNPDGWWVMTKDKDGNILGEQAESYWLYNVPWAINRMLNYLDKRYDRPEIWILENGISEKGEAARVGAARLHDPLRTKYFSGYVDEVCKAQQTGVRLTHYFIWSFMDNWEWREGFSTRFGIVRVDFDNKNLTRTPKTSATWLQKNIFSRSQKK</sequence>
<dbReference type="EMBL" id="KK100346">
    <property type="protein sequence ID" value="KIZ06650.1"/>
    <property type="molecule type" value="Genomic_DNA"/>
</dbReference>
<dbReference type="Pfam" id="PF00232">
    <property type="entry name" value="Glyco_hydro_1"/>
    <property type="match status" value="1"/>
</dbReference>
<dbReference type="GeneID" id="25730440"/>
<gene>
    <name evidence="6" type="ORF">MNEG_1302</name>
</gene>
<dbReference type="Proteomes" id="UP000054498">
    <property type="component" value="Unassembled WGS sequence"/>
</dbReference>
<reference evidence="6 7" key="1">
    <citation type="journal article" date="2013" name="BMC Genomics">
        <title>Reconstruction of the lipid metabolism for the microalga Monoraphidium neglectum from its genome sequence reveals characteristics suitable for biofuel production.</title>
        <authorList>
            <person name="Bogen C."/>
            <person name="Al-Dilaimi A."/>
            <person name="Albersmeier A."/>
            <person name="Wichmann J."/>
            <person name="Grundmann M."/>
            <person name="Rupp O."/>
            <person name="Lauersen K.J."/>
            <person name="Blifernez-Klassen O."/>
            <person name="Kalinowski J."/>
            <person name="Goesmann A."/>
            <person name="Mussgnug J.H."/>
            <person name="Kruse O."/>
        </authorList>
    </citation>
    <scope>NUCLEOTIDE SEQUENCE [LARGE SCALE GENOMIC DNA]</scope>
    <source>
        <strain evidence="6 7">SAG 48.87</strain>
    </source>
</reference>
<dbReference type="PANTHER" id="PTHR10353:SF36">
    <property type="entry name" value="LP05116P"/>
    <property type="match status" value="1"/>
</dbReference>
<dbReference type="InterPro" id="IPR001360">
    <property type="entry name" value="Glyco_hydro_1"/>
</dbReference>
<keyword evidence="2" id="KW-0378">Hydrolase</keyword>
<dbReference type="GO" id="GO:0008422">
    <property type="term" value="F:beta-glucosidase activity"/>
    <property type="evidence" value="ECO:0007669"/>
    <property type="project" value="TreeGrafter"/>
</dbReference>